<proteinExistence type="predicted"/>
<name>Q3SHV8_THIDA</name>
<protein>
    <submittedName>
        <fullName evidence="1">Uncharacterized protein</fullName>
    </submittedName>
</protein>
<keyword evidence="2" id="KW-1185">Reference proteome</keyword>
<dbReference type="Proteomes" id="UP000008291">
    <property type="component" value="Chromosome"/>
</dbReference>
<organism evidence="1 2">
    <name type="scientific">Thiobacillus denitrificans (strain ATCC 25259 / T1)</name>
    <dbReference type="NCBI Taxonomy" id="292415"/>
    <lineage>
        <taxon>Bacteria</taxon>
        <taxon>Pseudomonadati</taxon>
        <taxon>Pseudomonadota</taxon>
        <taxon>Betaproteobacteria</taxon>
        <taxon>Nitrosomonadales</taxon>
        <taxon>Thiobacillaceae</taxon>
        <taxon>Thiobacillus</taxon>
    </lineage>
</organism>
<accession>Q3SHV8</accession>
<gene>
    <name evidence="1" type="ordered locus">Tbd_1822</name>
</gene>
<dbReference type="STRING" id="292415.Tbd_1822"/>
<sequence length="125" mass="14326">MEQQVTCRRCAGHPFFCCQPVKKIELGLTDTQRQMAAHDWPPSAPETDGGTAWAASMVSRSVRLSPERRTASKTRCCSRSRWRFFSSRNARLARSRRSCKMLISVMSLPHQLHIPNMSRARTRFS</sequence>
<dbReference type="KEGG" id="tbd:Tbd_1822"/>
<dbReference type="AlphaFoldDB" id="Q3SHV8"/>
<dbReference type="HOGENOM" id="CLU_1991641_0_0_4"/>
<evidence type="ECO:0000313" key="2">
    <source>
        <dbReference type="Proteomes" id="UP000008291"/>
    </source>
</evidence>
<reference evidence="1 2" key="1">
    <citation type="journal article" date="2006" name="J. Bacteriol.">
        <title>The genome sequence of the obligately chemolithoautotrophic, facultatively anaerobic bacterium Thiobacillus denitrificans.</title>
        <authorList>
            <person name="Beller H.R."/>
            <person name="Chain P.S."/>
            <person name="Letain T.E."/>
            <person name="Chakicherla A."/>
            <person name="Larimer F.W."/>
            <person name="Richardson P.M."/>
            <person name="Coleman M.A."/>
            <person name="Wood A.P."/>
            <person name="Kelly D.P."/>
        </authorList>
    </citation>
    <scope>NUCLEOTIDE SEQUENCE [LARGE SCALE GENOMIC DNA]</scope>
    <source>
        <strain evidence="1 2">ATCC 25259</strain>
    </source>
</reference>
<dbReference type="EMBL" id="CP000116">
    <property type="protein sequence ID" value="AAZ97775.1"/>
    <property type="molecule type" value="Genomic_DNA"/>
</dbReference>
<evidence type="ECO:0000313" key="1">
    <source>
        <dbReference type="EMBL" id="AAZ97775.1"/>
    </source>
</evidence>